<comment type="subunit">
    <text evidence="8">Monomer.</text>
</comment>
<evidence type="ECO:0000256" key="1">
    <source>
        <dbReference type="ARBA" id="ARBA00022490"/>
    </source>
</evidence>
<evidence type="ECO:0000313" key="11">
    <source>
        <dbReference type="Proteomes" id="UP001617669"/>
    </source>
</evidence>
<dbReference type="Pfam" id="PF12804">
    <property type="entry name" value="NTP_transf_3"/>
    <property type="match status" value="1"/>
</dbReference>
<feature type="binding site" evidence="8">
    <location>
        <position position="49"/>
    </location>
    <ligand>
        <name>GTP</name>
        <dbReference type="ChEBI" id="CHEBI:37565"/>
    </ligand>
</feature>
<evidence type="ECO:0000256" key="6">
    <source>
        <dbReference type="ARBA" id="ARBA00023134"/>
    </source>
</evidence>
<feature type="domain" description="MobA-like NTP transferase" evidence="9">
    <location>
        <begin position="5"/>
        <end position="162"/>
    </location>
</feature>
<keyword evidence="11" id="KW-1185">Reference proteome</keyword>
<dbReference type="PANTHER" id="PTHR19136">
    <property type="entry name" value="MOLYBDENUM COFACTOR GUANYLYLTRANSFERASE"/>
    <property type="match status" value="1"/>
</dbReference>
<evidence type="ECO:0000256" key="8">
    <source>
        <dbReference type="HAMAP-Rule" id="MF_00316"/>
    </source>
</evidence>
<keyword evidence="5 8" id="KW-0460">Magnesium</keyword>
<evidence type="ECO:0000256" key="7">
    <source>
        <dbReference type="ARBA" id="ARBA00023150"/>
    </source>
</evidence>
<feature type="binding site" evidence="8">
    <location>
        <position position="97"/>
    </location>
    <ligand>
        <name>Mg(2+)</name>
        <dbReference type="ChEBI" id="CHEBI:18420"/>
    </ligand>
</feature>
<dbReference type="GO" id="GO:0061603">
    <property type="term" value="F:molybdenum cofactor guanylyltransferase activity"/>
    <property type="evidence" value="ECO:0007669"/>
    <property type="project" value="UniProtKB-EC"/>
</dbReference>
<evidence type="ECO:0000259" key="9">
    <source>
        <dbReference type="Pfam" id="PF12804"/>
    </source>
</evidence>
<dbReference type="Gene3D" id="3.90.550.10">
    <property type="entry name" value="Spore Coat Polysaccharide Biosynthesis Protein SpsA, Chain A"/>
    <property type="match status" value="1"/>
</dbReference>
<dbReference type="HAMAP" id="MF_00316">
    <property type="entry name" value="MobA"/>
    <property type="match status" value="1"/>
</dbReference>
<dbReference type="CDD" id="cd02503">
    <property type="entry name" value="MobA"/>
    <property type="match status" value="1"/>
</dbReference>
<dbReference type="SUPFAM" id="SSF53448">
    <property type="entry name" value="Nucleotide-diphospho-sugar transferases"/>
    <property type="match status" value="1"/>
</dbReference>
<comment type="cofactor">
    <cofactor evidence="8">
        <name>Mg(2+)</name>
        <dbReference type="ChEBI" id="CHEBI:18420"/>
    </cofactor>
</comment>
<feature type="binding site" evidence="8">
    <location>
        <position position="21"/>
    </location>
    <ligand>
        <name>GTP</name>
        <dbReference type="ChEBI" id="CHEBI:37565"/>
    </ligand>
</feature>
<accession>A0ABW8GNR1</accession>
<evidence type="ECO:0000256" key="5">
    <source>
        <dbReference type="ARBA" id="ARBA00022842"/>
    </source>
</evidence>
<protein>
    <recommendedName>
        <fullName evidence="8">Molybdenum cofactor guanylyltransferase</fullName>
        <shortName evidence="8">MoCo guanylyltransferase</shortName>
        <ecNumber evidence="8">2.7.7.77</ecNumber>
    </recommendedName>
    <alternativeName>
        <fullName evidence="8">GTP:molybdopterin guanylyltransferase</fullName>
    </alternativeName>
    <alternativeName>
        <fullName evidence="8">Mo-MPT guanylyltransferase</fullName>
    </alternativeName>
    <alternativeName>
        <fullName evidence="8">Molybdopterin guanylyltransferase</fullName>
    </alternativeName>
    <alternativeName>
        <fullName evidence="8">Molybdopterin-guanine dinucleotide synthase</fullName>
        <shortName evidence="8">MGD synthase</shortName>
    </alternativeName>
</protein>
<feature type="binding site" evidence="8">
    <location>
        <begin position="8"/>
        <end position="10"/>
    </location>
    <ligand>
        <name>GTP</name>
        <dbReference type="ChEBI" id="CHEBI:37565"/>
    </ligand>
</feature>
<evidence type="ECO:0000313" key="10">
    <source>
        <dbReference type="EMBL" id="MFJ5447026.1"/>
    </source>
</evidence>
<keyword evidence="2 8" id="KW-0808">Transferase</keyword>
<dbReference type="EMBL" id="JBIWXY010000003">
    <property type="protein sequence ID" value="MFJ5447026.1"/>
    <property type="molecule type" value="Genomic_DNA"/>
</dbReference>
<dbReference type="InterPro" id="IPR029044">
    <property type="entry name" value="Nucleotide-diphossugar_trans"/>
</dbReference>
<evidence type="ECO:0000256" key="2">
    <source>
        <dbReference type="ARBA" id="ARBA00022679"/>
    </source>
</evidence>
<dbReference type="InterPro" id="IPR025877">
    <property type="entry name" value="MobA-like_NTP_Trfase"/>
</dbReference>
<comment type="subcellular location">
    <subcellularLocation>
        <location evidence="8">Cytoplasm</location>
    </subcellularLocation>
</comment>
<reference evidence="10 11" key="1">
    <citation type="submission" date="2024-11" db="EMBL/GenBank/DDBJ databases">
        <authorList>
            <person name="Kaparullina E.N."/>
            <person name="Delegan Y.A."/>
            <person name="Doronina N.V."/>
        </authorList>
    </citation>
    <scope>NUCLEOTIDE SEQUENCE [LARGE SCALE GENOMIC DNA]</scope>
    <source>
        <strain evidence="10 11">7sh_L</strain>
    </source>
</reference>
<evidence type="ECO:0000256" key="3">
    <source>
        <dbReference type="ARBA" id="ARBA00022723"/>
    </source>
</evidence>
<keyword evidence="1 8" id="KW-0963">Cytoplasm</keyword>
<dbReference type="EC" id="2.7.7.77" evidence="8"/>
<keyword evidence="4 8" id="KW-0547">Nucleotide-binding</keyword>
<keyword evidence="7 8" id="KW-0501">Molybdenum cofactor biosynthesis</keyword>
<dbReference type="NCBIfam" id="TIGR02665">
    <property type="entry name" value="molyb_mobA"/>
    <property type="match status" value="1"/>
</dbReference>
<dbReference type="PANTHER" id="PTHR19136:SF81">
    <property type="entry name" value="MOLYBDENUM COFACTOR GUANYLYLTRANSFERASE"/>
    <property type="match status" value="1"/>
</dbReference>
<feature type="binding site" evidence="8">
    <location>
        <position position="67"/>
    </location>
    <ligand>
        <name>GTP</name>
        <dbReference type="ChEBI" id="CHEBI:37565"/>
    </ligand>
</feature>
<proteinExistence type="inferred from homology"/>
<gene>
    <name evidence="8 10" type="primary">mobA</name>
    <name evidence="10" type="ORF">ACIKP9_12360</name>
</gene>
<comment type="catalytic activity">
    <reaction evidence="8">
        <text>Mo-molybdopterin + GTP + H(+) = Mo-molybdopterin guanine dinucleotide + diphosphate</text>
        <dbReference type="Rhea" id="RHEA:34243"/>
        <dbReference type="ChEBI" id="CHEBI:15378"/>
        <dbReference type="ChEBI" id="CHEBI:33019"/>
        <dbReference type="ChEBI" id="CHEBI:37565"/>
        <dbReference type="ChEBI" id="CHEBI:71302"/>
        <dbReference type="ChEBI" id="CHEBI:71310"/>
        <dbReference type="EC" id="2.7.7.77"/>
    </reaction>
</comment>
<name>A0ABW8GNR1_9PROT</name>
<comment type="similarity">
    <text evidence="8">Belongs to the MobA family.</text>
</comment>
<dbReference type="InterPro" id="IPR013482">
    <property type="entry name" value="Molybde_CF_guanTrfase"/>
</dbReference>
<sequence length="192" mass="21089">MSITGIVLAGGQGKRMGGADKGLVEFNDQPMIKHVLQRLAPQVNEILINANREIDRYQQLGYRVITDEIGGFAGPLAGLHAGMLHAQHPYILTAPCDSPLLPSSLAKRLMNALIERDADIAVAKTGKQAHPVFCLCRRSLLPNLEQFLQQGERKMADWIAQLDSTEVSFTDQAQAFTNINTREELQGLEQAS</sequence>
<keyword evidence="6 8" id="KW-0342">GTP-binding</keyword>
<comment type="function">
    <text evidence="8">Transfers a GMP moiety from GTP to Mo-molybdopterin (Mo-MPT) cofactor (Moco or molybdenum cofactor) to form Mo-molybdopterin guanine dinucleotide (Mo-MGD) cofactor.</text>
</comment>
<feature type="binding site" evidence="8">
    <location>
        <position position="97"/>
    </location>
    <ligand>
        <name>GTP</name>
        <dbReference type="ChEBI" id="CHEBI:37565"/>
    </ligand>
</feature>
<organism evidence="10 11">
    <name type="scientific">Methylobacillus methanolivorans</name>
    <dbReference type="NCBI Taxonomy" id="1848927"/>
    <lineage>
        <taxon>Bacteria</taxon>
        <taxon>Pseudomonadati</taxon>
        <taxon>Pseudomonadota</taxon>
        <taxon>Betaproteobacteria</taxon>
        <taxon>Nitrosomonadales</taxon>
        <taxon>Methylophilaceae</taxon>
        <taxon>Methylobacillus</taxon>
    </lineage>
</organism>
<dbReference type="Proteomes" id="UP001617669">
    <property type="component" value="Unassembled WGS sequence"/>
</dbReference>
<comment type="domain">
    <text evidence="8">The N-terminal domain determines nucleotide recognition and specific binding, while the C-terminal domain determines the specific binding to the target protein.</text>
</comment>
<comment type="caution">
    <text evidence="10">The sequence shown here is derived from an EMBL/GenBank/DDBJ whole genome shotgun (WGS) entry which is preliminary data.</text>
</comment>
<dbReference type="RefSeq" id="WP_400883416.1">
    <property type="nucleotide sequence ID" value="NZ_JBIWXY010000003.1"/>
</dbReference>
<keyword evidence="3 8" id="KW-0479">Metal-binding</keyword>
<evidence type="ECO:0000256" key="4">
    <source>
        <dbReference type="ARBA" id="ARBA00022741"/>
    </source>
</evidence>
<keyword evidence="10" id="KW-0548">Nucleotidyltransferase</keyword>